<organism evidence="2 3">
    <name type="scientific">Panicum virgatum</name>
    <name type="common">Blackwell switchgrass</name>
    <dbReference type="NCBI Taxonomy" id="38727"/>
    <lineage>
        <taxon>Eukaryota</taxon>
        <taxon>Viridiplantae</taxon>
        <taxon>Streptophyta</taxon>
        <taxon>Embryophyta</taxon>
        <taxon>Tracheophyta</taxon>
        <taxon>Spermatophyta</taxon>
        <taxon>Magnoliopsida</taxon>
        <taxon>Liliopsida</taxon>
        <taxon>Poales</taxon>
        <taxon>Poaceae</taxon>
        <taxon>PACMAD clade</taxon>
        <taxon>Panicoideae</taxon>
        <taxon>Panicodae</taxon>
        <taxon>Paniceae</taxon>
        <taxon>Panicinae</taxon>
        <taxon>Panicum</taxon>
        <taxon>Panicum sect. Hiantes</taxon>
    </lineage>
</organism>
<dbReference type="EMBL" id="CM029044">
    <property type="protein sequence ID" value="KAG2604886.1"/>
    <property type="molecule type" value="Genomic_DNA"/>
</dbReference>
<name>A0A8T0T8Y5_PANVG</name>
<protein>
    <recommendedName>
        <fullName evidence="1">Peptidase S9 prolyl oligopeptidase catalytic domain-containing protein</fullName>
    </recommendedName>
</protein>
<gene>
    <name evidence="2" type="ORF">PVAP13_4NG111438</name>
</gene>
<evidence type="ECO:0000313" key="3">
    <source>
        <dbReference type="Proteomes" id="UP000823388"/>
    </source>
</evidence>
<dbReference type="SUPFAM" id="SSF53474">
    <property type="entry name" value="alpha/beta-Hydrolases"/>
    <property type="match status" value="1"/>
</dbReference>
<dbReference type="InterPro" id="IPR001375">
    <property type="entry name" value="Peptidase_S9_cat"/>
</dbReference>
<proteinExistence type="predicted"/>
<feature type="domain" description="Peptidase S9 prolyl oligopeptidase catalytic" evidence="1">
    <location>
        <begin position="56"/>
        <end position="205"/>
    </location>
</feature>
<dbReference type="InterPro" id="IPR029058">
    <property type="entry name" value="AB_hydrolase_fold"/>
</dbReference>
<sequence length="222" mass="24699">MIPAAVLHLSFSANAYGLFGLANAYGLFGLANAFHNVHWVLKKINVYAYSMLIIKVETGRVDGHRLCITGESAGGFTTLACLAFRQTFMAGCSLYGIADLSSLRAGSHKFEAYYTDNLVGNKQAYFERSPINFVDKFTCPLILFHGLKDTVVSPEQTTKIYKAIKEKGLPVALVEYEGEPHGFRKAENIKFTMEQEMVFFARLVGKFNVADDITPIKIENFD</sequence>
<dbReference type="Proteomes" id="UP000823388">
    <property type="component" value="Chromosome 4N"/>
</dbReference>
<dbReference type="PANTHER" id="PTHR43056">
    <property type="entry name" value="PEPTIDASE S9 PROLYL OLIGOPEPTIDASE"/>
    <property type="match status" value="1"/>
</dbReference>
<dbReference type="GO" id="GO:0008236">
    <property type="term" value="F:serine-type peptidase activity"/>
    <property type="evidence" value="ECO:0007669"/>
    <property type="project" value="InterPro"/>
</dbReference>
<evidence type="ECO:0000259" key="1">
    <source>
        <dbReference type="Pfam" id="PF00326"/>
    </source>
</evidence>
<dbReference type="AlphaFoldDB" id="A0A8T0T8Y5"/>
<dbReference type="PANTHER" id="PTHR43056:SF11">
    <property type="entry name" value="OS06G0215400 PROTEIN"/>
    <property type="match status" value="1"/>
</dbReference>
<dbReference type="InterPro" id="IPR050585">
    <property type="entry name" value="Xaa-Pro_dipeptidyl-ppase/CocE"/>
</dbReference>
<keyword evidence="3" id="KW-1185">Reference proteome</keyword>
<comment type="caution">
    <text evidence="2">The sequence shown here is derived from an EMBL/GenBank/DDBJ whole genome shotgun (WGS) entry which is preliminary data.</text>
</comment>
<reference evidence="2" key="1">
    <citation type="submission" date="2020-05" db="EMBL/GenBank/DDBJ databases">
        <title>WGS assembly of Panicum virgatum.</title>
        <authorList>
            <person name="Lovell J.T."/>
            <person name="Jenkins J."/>
            <person name="Shu S."/>
            <person name="Juenger T.E."/>
            <person name="Schmutz J."/>
        </authorList>
    </citation>
    <scope>NUCLEOTIDE SEQUENCE</scope>
    <source>
        <strain evidence="2">AP13</strain>
    </source>
</reference>
<evidence type="ECO:0000313" key="2">
    <source>
        <dbReference type="EMBL" id="KAG2604886.1"/>
    </source>
</evidence>
<dbReference type="Gene3D" id="3.40.50.1820">
    <property type="entry name" value="alpha/beta hydrolase"/>
    <property type="match status" value="1"/>
</dbReference>
<accession>A0A8T0T8Y5</accession>
<dbReference type="Pfam" id="PF00326">
    <property type="entry name" value="Peptidase_S9"/>
    <property type="match status" value="1"/>
</dbReference>
<dbReference type="GO" id="GO:0006508">
    <property type="term" value="P:proteolysis"/>
    <property type="evidence" value="ECO:0007669"/>
    <property type="project" value="InterPro"/>
</dbReference>